<gene>
    <name evidence="4" type="ORF">NA57DRAFT_16493</name>
</gene>
<dbReference type="InterPro" id="IPR050425">
    <property type="entry name" value="NAD(P)_dehydrat-like"/>
</dbReference>
<evidence type="ECO:0000259" key="3">
    <source>
        <dbReference type="Pfam" id="PF01370"/>
    </source>
</evidence>
<feature type="non-terminal residue" evidence="4">
    <location>
        <position position="1"/>
    </location>
</feature>
<dbReference type="OrthoDB" id="2735536at2759"/>
<dbReference type="GO" id="GO:0016616">
    <property type="term" value="F:oxidoreductase activity, acting on the CH-OH group of donors, NAD or NADP as acceptor"/>
    <property type="evidence" value="ECO:0007669"/>
    <property type="project" value="TreeGrafter"/>
</dbReference>
<dbReference type="InterPro" id="IPR001509">
    <property type="entry name" value="Epimerase_deHydtase"/>
</dbReference>
<proteinExistence type="inferred from homology"/>
<evidence type="ECO:0000256" key="2">
    <source>
        <dbReference type="ARBA" id="ARBA00023445"/>
    </source>
</evidence>
<dbReference type="Gene3D" id="3.40.50.720">
    <property type="entry name" value="NAD(P)-binding Rossmann-like Domain"/>
    <property type="match status" value="1"/>
</dbReference>
<dbReference type="PANTHER" id="PTHR10366:SF564">
    <property type="entry name" value="STEROL-4-ALPHA-CARBOXYLATE 3-DEHYDROGENASE, DECARBOXYLATING"/>
    <property type="match status" value="1"/>
</dbReference>
<evidence type="ECO:0000256" key="1">
    <source>
        <dbReference type="ARBA" id="ARBA00023002"/>
    </source>
</evidence>
<dbReference type="AlphaFoldDB" id="A0A9P4M770"/>
<dbReference type="Pfam" id="PF01370">
    <property type="entry name" value="Epimerase"/>
    <property type="match status" value="1"/>
</dbReference>
<protein>
    <submittedName>
        <fullName evidence="4">NAD(P)-binding protein</fullName>
    </submittedName>
</protein>
<dbReference type="InterPro" id="IPR036291">
    <property type="entry name" value="NAD(P)-bd_dom_sf"/>
</dbReference>
<comment type="caution">
    <text evidence="4">The sequence shown here is derived from an EMBL/GenBank/DDBJ whole genome shotgun (WGS) entry which is preliminary data.</text>
</comment>
<accession>A0A9P4M770</accession>
<keyword evidence="5" id="KW-1185">Reference proteome</keyword>
<keyword evidence="1" id="KW-0560">Oxidoreductase</keyword>
<reference evidence="4" key="1">
    <citation type="journal article" date="2020" name="Stud. Mycol.">
        <title>101 Dothideomycetes genomes: a test case for predicting lifestyles and emergence of pathogens.</title>
        <authorList>
            <person name="Haridas S."/>
            <person name="Albert R."/>
            <person name="Binder M."/>
            <person name="Bloem J."/>
            <person name="Labutti K."/>
            <person name="Salamov A."/>
            <person name="Andreopoulos B."/>
            <person name="Baker S."/>
            <person name="Barry K."/>
            <person name="Bills G."/>
            <person name="Bluhm B."/>
            <person name="Cannon C."/>
            <person name="Castanera R."/>
            <person name="Culley D."/>
            <person name="Daum C."/>
            <person name="Ezra D."/>
            <person name="Gonzalez J."/>
            <person name="Henrissat B."/>
            <person name="Kuo A."/>
            <person name="Liang C."/>
            <person name="Lipzen A."/>
            <person name="Lutzoni F."/>
            <person name="Magnuson J."/>
            <person name="Mondo S."/>
            <person name="Nolan M."/>
            <person name="Ohm R."/>
            <person name="Pangilinan J."/>
            <person name="Park H.-J."/>
            <person name="Ramirez L."/>
            <person name="Alfaro M."/>
            <person name="Sun H."/>
            <person name="Tritt A."/>
            <person name="Yoshinaga Y."/>
            <person name="Zwiers L.-H."/>
            <person name="Turgeon B."/>
            <person name="Goodwin S."/>
            <person name="Spatafora J."/>
            <person name="Crous P."/>
            <person name="Grigoriev I."/>
        </authorList>
    </citation>
    <scope>NUCLEOTIDE SEQUENCE</scope>
    <source>
        <strain evidence="4">CBS 133067</strain>
    </source>
</reference>
<feature type="domain" description="NAD-dependent epimerase/dehydratase" evidence="3">
    <location>
        <begin position="1"/>
        <end position="199"/>
    </location>
</feature>
<feature type="non-terminal residue" evidence="4">
    <location>
        <position position="285"/>
    </location>
</feature>
<evidence type="ECO:0000313" key="4">
    <source>
        <dbReference type="EMBL" id="KAF2095529.1"/>
    </source>
</evidence>
<dbReference type="Proteomes" id="UP000799772">
    <property type="component" value="Unassembled WGS sequence"/>
</dbReference>
<dbReference type="EMBL" id="ML978131">
    <property type="protein sequence ID" value="KAF2095529.1"/>
    <property type="molecule type" value="Genomic_DNA"/>
</dbReference>
<evidence type="ECO:0000313" key="5">
    <source>
        <dbReference type="Proteomes" id="UP000799772"/>
    </source>
</evidence>
<comment type="similarity">
    <text evidence="2">Belongs to the NAD(P)-dependent epimerase/dehydratase family. Dihydroflavonol-4-reductase subfamily.</text>
</comment>
<sequence>VLFTGATGGTGSVILEHLLRDGYTVNAILRSFAKSKDALSKQYASYISNDKLRFTEIPDMAVPGVFDEPAKGASGIIHAATPISDSDFENTMIKGTVAINENVLKAAATSGSVKRVVITGSAVTVMKLPDQLMSGETFTEKDYNPVTHEEALQNLPNAYQYSKVHSEKKAWEWVESNKPPFELLFLLVPSITGRTLQHGFKPNKAGLGGISMMYREIFDRDTLGFIFPYYLDVDDVARVHIRSLSPQIPGNERYLFAAKDFMDTAAVANRIREVFPWLRDRVPVG</sequence>
<organism evidence="4 5">
    <name type="scientific">Rhizodiscina lignyota</name>
    <dbReference type="NCBI Taxonomy" id="1504668"/>
    <lineage>
        <taxon>Eukaryota</taxon>
        <taxon>Fungi</taxon>
        <taxon>Dikarya</taxon>
        <taxon>Ascomycota</taxon>
        <taxon>Pezizomycotina</taxon>
        <taxon>Dothideomycetes</taxon>
        <taxon>Pleosporomycetidae</taxon>
        <taxon>Aulographales</taxon>
        <taxon>Rhizodiscinaceae</taxon>
        <taxon>Rhizodiscina</taxon>
    </lineage>
</organism>
<dbReference type="PANTHER" id="PTHR10366">
    <property type="entry name" value="NAD DEPENDENT EPIMERASE/DEHYDRATASE"/>
    <property type="match status" value="1"/>
</dbReference>
<dbReference type="SUPFAM" id="SSF51735">
    <property type="entry name" value="NAD(P)-binding Rossmann-fold domains"/>
    <property type="match status" value="1"/>
</dbReference>
<name>A0A9P4M770_9PEZI</name>